<accession>K0T7R7</accession>
<dbReference type="OrthoDB" id="415023at2759"/>
<proteinExistence type="predicted"/>
<name>K0T7R7_THAOC</name>
<comment type="caution">
    <text evidence="5">The sequence shown here is derived from an EMBL/GenBank/DDBJ whole genome shotgun (WGS) entry which is preliminary data.</text>
</comment>
<dbReference type="CDD" id="cd22744">
    <property type="entry name" value="OTU"/>
    <property type="match status" value="1"/>
</dbReference>
<keyword evidence="3" id="KW-0472">Membrane</keyword>
<evidence type="ECO:0000259" key="4">
    <source>
        <dbReference type="PROSITE" id="PS50802"/>
    </source>
</evidence>
<feature type="compositionally biased region" description="Basic and acidic residues" evidence="2">
    <location>
        <begin position="1528"/>
        <end position="1538"/>
    </location>
</feature>
<dbReference type="GO" id="GO:0004843">
    <property type="term" value="F:cysteine-type deubiquitinase activity"/>
    <property type="evidence" value="ECO:0007669"/>
    <property type="project" value="TreeGrafter"/>
</dbReference>
<organism evidence="5 6">
    <name type="scientific">Thalassiosira oceanica</name>
    <name type="common">Marine diatom</name>
    <dbReference type="NCBI Taxonomy" id="159749"/>
    <lineage>
        <taxon>Eukaryota</taxon>
        <taxon>Sar</taxon>
        <taxon>Stramenopiles</taxon>
        <taxon>Ochrophyta</taxon>
        <taxon>Bacillariophyta</taxon>
        <taxon>Coscinodiscophyceae</taxon>
        <taxon>Thalassiosirophycidae</taxon>
        <taxon>Thalassiosirales</taxon>
        <taxon>Thalassiosiraceae</taxon>
        <taxon>Thalassiosira</taxon>
    </lineage>
</organism>
<dbReference type="InterPro" id="IPR050704">
    <property type="entry name" value="Peptidase_C85-like"/>
</dbReference>
<feature type="region of interest" description="Disordered" evidence="2">
    <location>
        <begin position="1480"/>
        <end position="1553"/>
    </location>
</feature>
<feature type="compositionally biased region" description="Basic residues" evidence="2">
    <location>
        <begin position="1429"/>
        <end position="1440"/>
    </location>
</feature>
<dbReference type="PANTHER" id="PTHR12419">
    <property type="entry name" value="OTU DOMAIN CONTAINING PROTEIN"/>
    <property type="match status" value="1"/>
</dbReference>
<feature type="domain" description="OTU" evidence="4">
    <location>
        <begin position="330"/>
        <end position="466"/>
    </location>
</feature>
<evidence type="ECO:0000313" key="6">
    <source>
        <dbReference type="Proteomes" id="UP000266841"/>
    </source>
</evidence>
<dbReference type="Proteomes" id="UP000266841">
    <property type="component" value="Unassembled WGS sequence"/>
</dbReference>
<feature type="transmembrane region" description="Helical" evidence="3">
    <location>
        <begin position="94"/>
        <end position="114"/>
    </location>
</feature>
<feature type="compositionally biased region" description="Acidic residues" evidence="2">
    <location>
        <begin position="484"/>
        <end position="507"/>
    </location>
</feature>
<protein>
    <recommendedName>
        <fullName evidence="4">OTU domain-containing protein</fullName>
    </recommendedName>
</protein>
<dbReference type="PROSITE" id="PS50802">
    <property type="entry name" value="OTU"/>
    <property type="match status" value="1"/>
</dbReference>
<dbReference type="SUPFAM" id="SSF54001">
    <property type="entry name" value="Cysteine proteinases"/>
    <property type="match status" value="1"/>
</dbReference>
<keyword evidence="3" id="KW-1133">Transmembrane helix</keyword>
<dbReference type="Gene3D" id="3.90.70.80">
    <property type="match status" value="1"/>
</dbReference>
<dbReference type="Pfam" id="PF02338">
    <property type="entry name" value="OTU"/>
    <property type="match status" value="1"/>
</dbReference>
<keyword evidence="3" id="KW-0812">Transmembrane</keyword>
<evidence type="ECO:0000313" key="5">
    <source>
        <dbReference type="EMBL" id="EJK69386.1"/>
    </source>
</evidence>
<dbReference type="PANTHER" id="PTHR12419:SF7">
    <property type="entry name" value="OTU DOMAIN-CONTAINING PROTEIN 3"/>
    <property type="match status" value="1"/>
</dbReference>
<keyword evidence="1" id="KW-0175">Coiled coil</keyword>
<evidence type="ECO:0000256" key="1">
    <source>
        <dbReference type="SAM" id="Coils"/>
    </source>
</evidence>
<feature type="compositionally biased region" description="Basic residues" evidence="2">
    <location>
        <begin position="520"/>
        <end position="533"/>
    </location>
</feature>
<dbReference type="InterPro" id="IPR003323">
    <property type="entry name" value="OTU_dom"/>
</dbReference>
<dbReference type="InterPro" id="IPR038765">
    <property type="entry name" value="Papain-like_cys_pep_sf"/>
</dbReference>
<keyword evidence="6" id="KW-1185">Reference proteome</keyword>
<sequence length="1553" mass="174572">MCALDWTQWSDMPEMPPYCPRAKRRKKGRRKRSCWSLVEITSWLGLQGISEAFFSGFHFEWIGAVLFCCMTRSPKCIARTCIMLSPMFRFAVPVVWAQTVLKVVLAIAVTAMAIERVISRGYARDMVTGLRIVLRINFGPILRTAQNARTFTGTCIRDVLWQSFAIDDIHRTIVTLSILIDMSTSLRGSGLKGRRQIRWPPRLVLMLMLLVGVEGAGVAQGVSTGNAIGAAAAVASVAVIGLKKRPARVSASPVEGQRGAKEPSKRDILRAVDDIYQGVEDKGLVTVGDVRKRIAKRFRWEECPDDIRSLVKQRLSDLVTREVEVEGTTYRVVEIEGDGNCFLRALSIALYHDSGVRHKVLREEMVSEMRNSPHIYNVVFWGDPVAYEDHCCKMLTHSPQGEYVDNLEIVALSNVHKREFVIFDKDQNSVNHVLSEGVSVRGPPIVFILRNSGDSNLCHYELLVEDNDELDWSRFYSTSYDIESDDSCSVADDDDSDYDDDYDDDDYYKDKNVHEDCGRKGRKRKAATSKRKAAPQPSNRPNGKRLKSKKNPPDHKPSSVRLNFFMPTRDCHSKLTTSACPQQKKMCTDPEPEEFLDPFDRKSEDFWFLGDCQCPEQILEELRRLKRKGPAKTLEDGKKRLQKLLLEHSKILDREDVSEDQVERSFNEFKKDLAELISELCPKYTDRLNFGQALSKATVLLVVLHYAPSSSMTYTGTCRWDKMPLVNQCLAWLLRAVPKALNEEAGGTEMSAESLRRVAECVTMVDLRPIIPVSKEGCISEFNTVRNGLGLTHGMFDLIGHLLVAYHAKFYKALEKNKERQLPVLAGSYLVNARMYHESGRVTSSAVRKEGCVAHPECWLAGYIGNSIIYTIDDYEEFGRALSRAFGHVTKVVDGFQVPEESRIGLRYGGLEDKTEAELEELREVLREMRARLGRKRTRAAEMYAICMHDGQSHDGAMDTIRSELGDSYANLLQGSFDGGATTGKMITKAFKTYNECVYNKMTHEDAIKEVENRHGPKHANLVRGSFEGGALGGATTGKMISDAFDAYYECIGLNMTHDQAIKEMVTEAFKAHSKAIEENKSYDEAIDILRKNYGNKHANLFTSSRKNLRLDELARAMSAIDEYSTKPEYSCLSKLDLAKKLKDEKVLKEDEYNAYMERLETLGTVKLDQARSAIDKNWATPAYPGLTKYELATKLLEEGNLESDLHDAFMLHHEKSGKKYKGKDRVPYRCRHRSSDGTQCTAIVKTFPGSKPAVDSDFYIHRHTCNTYCNLDSKMCNAVPGKGQKSNNHWTKNLEDSADAGDSKKLEKAMKNSNKITLGVDAGLFQCKLEDGAGNQCECCFKGRYGTKQPLMTRHRMSALHTCEQWKSNKDKEKFRMTSGGKYALPDKVEGGFAENEYWKEIPEPEYFAKTTRGGRHATKSSETSAPKKAKAKKAKKPGATKAVSKAKTAKAVSKAKTAKAKKAKAKKANAMKKISLLDPRSASRSEAEASINKRAPVDSLEQRSVNGMSPELREEVACKRRGPLSEIERRSTEEKQRHKIGSCIQLSGGIE</sequence>
<evidence type="ECO:0000256" key="3">
    <source>
        <dbReference type="SAM" id="Phobius"/>
    </source>
</evidence>
<feature type="coiled-coil region" evidence="1">
    <location>
        <begin position="912"/>
        <end position="939"/>
    </location>
</feature>
<evidence type="ECO:0000256" key="2">
    <source>
        <dbReference type="SAM" id="MobiDB-lite"/>
    </source>
</evidence>
<dbReference type="EMBL" id="AGNL01010148">
    <property type="protein sequence ID" value="EJK69386.1"/>
    <property type="molecule type" value="Genomic_DNA"/>
</dbReference>
<feature type="region of interest" description="Disordered" evidence="2">
    <location>
        <begin position="1412"/>
        <end position="1448"/>
    </location>
</feature>
<feature type="compositionally biased region" description="Basic and acidic residues" evidence="2">
    <location>
        <begin position="508"/>
        <end position="519"/>
    </location>
</feature>
<gene>
    <name evidence="5" type="ORF">THAOC_09365</name>
</gene>
<dbReference type="GO" id="GO:0016579">
    <property type="term" value="P:protein deubiquitination"/>
    <property type="evidence" value="ECO:0007669"/>
    <property type="project" value="TreeGrafter"/>
</dbReference>
<reference evidence="5 6" key="1">
    <citation type="journal article" date="2012" name="Genome Biol.">
        <title>Genome and low-iron response of an oceanic diatom adapted to chronic iron limitation.</title>
        <authorList>
            <person name="Lommer M."/>
            <person name="Specht M."/>
            <person name="Roy A.S."/>
            <person name="Kraemer L."/>
            <person name="Andreson R."/>
            <person name="Gutowska M.A."/>
            <person name="Wolf J."/>
            <person name="Bergner S.V."/>
            <person name="Schilhabel M.B."/>
            <person name="Klostermeier U.C."/>
            <person name="Beiko R.G."/>
            <person name="Rosenstiel P."/>
            <person name="Hippler M."/>
            <person name="Laroche J."/>
        </authorList>
    </citation>
    <scope>NUCLEOTIDE SEQUENCE [LARGE SCALE GENOMIC DNA]</scope>
    <source>
        <strain evidence="5 6">CCMP1005</strain>
    </source>
</reference>
<feature type="region of interest" description="Disordered" evidence="2">
    <location>
        <begin position="484"/>
        <end position="561"/>
    </location>
</feature>